<dbReference type="InterPro" id="IPR051159">
    <property type="entry name" value="Hexapeptide_acetyltransf"/>
</dbReference>
<dbReference type="GO" id="GO:0016407">
    <property type="term" value="F:acetyltransferase activity"/>
    <property type="evidence" value="ECO:0007669"/>
    <property type="project" value="InterPro"/>
</dbReference>
<proteinExistence type="inferred from homology"/>
<keyword evidence="3" id="KW-0012">Acyltransferase</keyword>
<dbReference type="eggNOG" id="COG0110">
    <property type="taxonomic scope" value="Bacteria"/>
</dbReference>
<keyword evidence="6" id="KW-1185">Reference proteome</keyword>
<dbReference type="FunFam" id="2.160.10.10:FF:000025">
    <property type="entry name" value="Hexapeptide-repeat containing-acetyltransferase"/>
    <property type="match status" value="1"/>
</dbReference>
<dbReference type="EMBL" id="ACLJ02000001">
    <property type="protein sequence ID" value="EFK55245.1"/>
    <property type="molecule type" value="Genomic_DNA"/>
</dbReference>
<keyword evidence="2 5" id="KW-0808">Transferase</keyword>
<dbReference type="PANTHER" id="PTHR23416">
    <property type="entry name" value="SIALIC ACID SYNTHASE-RELATED"/>
    <property type="match status" value="1"/>
</dbReference>
<dbReference type="PANTHER" id="PTHR23416:SF23">
    <property type="entry name" value="ACETYLTRANSFERASE C18B11.09C-RELATED"/>
    <property type="match status" value="1"/>
</dbReference>
<dbReference type="CDD" id="cd03357">
    <property type="entry name" value="LbH_MAT_GAT"/>
    <property type="match status" value="1"/>
</dbReference>
<comment type="caution">
    <text evidence="5">The sequence shown here is derived from an EMBL/GenBank/DDBJ whole genome shotgun (WGS) entry which is preliminary data.</text>
</comment>
<protein>
    <submittedName>
        <fullName evidence="5">Bacterial transferase hexapeptide repeat protein</fullName>
    </submittedName>
</protein>
<dbReference type="RefSeq" id="WP_005287457.1">
    <property type="nucleotide sequence ID" value="NZ_CM000961.1"/>
</dbReference>
<dbReference type="HOGENOM" id="CLU_051638_3_4_11"/>
<dbReference type="GO" id="GO:0008374">
    <property type="term" value="F:O-acyltransferase activity"/>
    <property type="evidence" value="ECO:0007669"/>
    <property type="project" value="TreeGrafter"/>
</dbReference>
<dbReference type="InterPro" id="IPR024688">
    <property type="entry name" value="Mac_dom"/>
</dbReference>
<dbReference type="OrthoDB" id="2643438at2"/>
<evidence type="ECO:0000256" key="1">
    <source>
        <dbReference type="ARBA" id="ARBA00007274"/>
    </source>
</evidence>
<comment type="similarity">
    <text evidence="1">Belongs to the transferase hexapeptide repeat family.</text>
</comment>
<dbReference type="AlphaFoldDB" id="D7WBL4"/>
<organism evidence="5 6">
    <name type="scientific">Corynebacterium genitalium ATCC 33030</name>
    <dbReference type="NCBI Taxonomy" id="585529"/>
    <lineage>
        <taxon>Bacteria</taxon>
        <taxon>Bacillati</taxon>
        <taxon>Actinomycetota</taxon>
        <taxon>Actinomycetes</taxon>
        <taxon>Mycobacteriales</taxon>
        <taxon>Corynebacteriaceae</taxon>
        <taxon>Corynebacterium</taxon>
    </lineage>
</organism>
<dbReference type="Pfam" id="PF12464">
    <property type="entry name" value="Mac"/>
    <property type="match status" value="1"/>
</dbReference>
<gene>
    <name evidence="5" type="ORF">HMPREF0291_10503</name>
</gene>
<dbReference type="STRING" id="585529.HMPREF0291_10503"/>
<dbReference type="Gene3D" id="2.160.10.10">
    <property type="entry name" value="Hexapeptide repeat proteins"/>
    <property type="match status" value="1"/>
</dbReference>
<name>D7WBL4_9CORY</name>
<reference evidence="5" key="1">
    <citation type="submission" date="2010-06" db="EMBL/GenBank/DDBJ databases">
        <authorList>
            <person name="Muzny D."/>
            <person name="Qin X."/>
            <person name="Buhay C."/>
            <person name="Dugan-Rocha S."/>
            <person name="Ding Y."/>
            <person name="Chen G."/>
            <person name="Hawes A."/>
            <person name="Holder M."/>
            <person name="Jhangiani S."/>
            <person name="Johnson A."/>
            <person name="Khan Z."/>
            <person name="Li Z."/>
            <person name="Liu W."/>
            <person name="Liu X."/>
            <person name="Perez L."/>
            <person name="Shen H."/>
            <person name="Wang Q."/>
            <person name="Watt J."/>
            <person name="Xi L."/>
            <person name="Xin Y."/>
            <person name="Zhou J."/>
            <person name="Deng J."/>
            <person name="Jiang H."/>
            <person name="Liu Y."/>
            <person name="Qu J."/>
            <person name="Song X.-Z."/>
            <person name="Zhang L."/>
            <person name="Villasana D."/>
            <person name="Johnson A."/>
            <person name="Liu J."/>
            <person name="Liyanage D."/>
            <person name="Lorensuhewa L."/>
            <person name="Robinson T."/>
            <person name="Song A."/>
            <person name="Song B.-B."/>
            <person name="Dinh H."/>
            <person name="Thornton R."/>
            <person name="Coyle M."/>
            <person name="Francisco L."/>
            <person name="Jackson L."/>
            <person name="Javaid M."/>
            <person name="Korchina V."/>
            <person name="Kovar C."/>
            <person name="Mata R."/>
            <person name="Mathew T."/>
            <person name="Ngo R."/>
            <person name="Nguyen L."/>
            <person name="Nguyen N."/>
            <person name="Okwuonu G."/>
            <person name="Ongeri F."/>
            <person name="Pham C."/>
            <person name="Simmons D."/>
            <person name="Wilczek-Boney K."/>
            <person name="Hale W."/>
            <person name="Jakkamsetti A."/>
            <person name="Pham P."/>
            <person name="Ruth R."/>
            <person name="San Lucas F."/>
            <person name="Warren J."/>
            <person name="Zhang J."/>
            <person name="Zhao Z."/>
            <person name="Zhou C."/>
            <person name="Zhu D."/>
            <person name="Lee S."/>
            <person name="Bess C."/>
            <person name="Blankenburg K."/>
            <person name="Forbes L."/>
            <person name="Fu Q."/>
            <person name="Gubbala S."/>
            <person name="Hirani K."/>
            <person name="Jayaseelan J.C."/>
            <person name="Lara F."/>
            <person name="Munidasa M."/>
            <person name="Palculict T."/>
            <person name="Patil S."/>
            <person name="Pu L.-L."/>
            <person name="Saada N."/>
            <person name="Tang L."/>
            <person name="Weissenberger G."/>
            <person name="Zhu Y."/>
            <person name="Hemphill L."/>
            <person name="Shang Y."/>
            <person name="Youmans B."/>
            <person name="Ayvaz T."/>
            <person name="Ross M."/>
            <person name="Santibanez J."/>
            <person name="Aqrawi P."/>
            <person name="Gross S."/>
            <person name="Joshi V."/>
            <person name="Fowler G."/>
            <person name="Nazareth L."/>
            <person name="Reid J."/>
            <person name="Worley K."/>
            <person name="Petrosino J."/>
            <person name="Highlander S."/>
            <person name="Gibbs R."/>
        </authorList>
    </citation>
    <scope>NUCLEOTIDE SEQUENCE [LARGE SCALE GENOMIC DNA]</scope>
    <source>
        <strain evidence="5">ATCC 33030</strain>
    </source>
</reference>
<evidence type="ECO:0000313" key="5">
    <source>
        <dbReference type="EMBL" id="EFK55245.1"/>
    </source>
</evidence>
<evidence type="ECO:0000313" key="6">
    <source>
        <dbReference type="Proteomes" id="UP000004208"/>
    </source>
</evidence>
<dbReference type="InterPro" id="IPR001451">
    <property type="entry name" value="Hexapep"/>
</dbReference>
<sequence>MDYTLRDLAAGNWYQPGSPEPEAAHAKVWKLMREFNALGNTDPARAEELLRAMLAQGSSLPGVFAPIHFEFGIHTTFGEDCFLNYNCVILDVAEVTVGERTLFGPACQIITVEHPVDNAQQRADGWERGRPVRIGDDCWFGAGAMVLPGVTVGDRCVIAAGTVVTRDIPDDSLVAGVPGKVVRKLNGAGEESAG</sequence>
<dbReference type="GO" id="GO:0005829">
    <property type="term" value="C:cytosol"/>
    <property type="evidence" value="ECO:0007669"/>
    <property type="project" value="TreeGrafter"/>
</dbReference>
<dbReference type="InterPro" id="IPR011004">
    <property type="entry name" value="Trimer_LpxA-like_sf"/>
</dbReference>
<accession>D7WBL4</accession>
<evidence type="ECO:0000256" key="2">
    <source>
        <dbReference type="ARBA" id="ARBA00022679"/>
    </source>
</evidence>
<dbReference type="SUPFAM" id="SSF51161">
    <property type="entry name" value="Trimeric LpxA-like enzymes"/>
    <property type="match status" value="1"/>
</dbReference>
<evidence type="ECO:0000256" key="3">
    <source>
        <dbReference type="ARBA" id="ARBA00023315"/>
    </source>
</evidence>
<evidence type="ECO:0000259" key="4">
    <source>
        <dbReference type="SMART" id="SM01266"/>
    </source>
</evidence>
<dbReference type="Proteomes" id="UP000004208">
    <property type="component" value="Unassembled WGS sequence"/>
</dbReference>
<feature type="domain" description="Maltose/galactoside acetyltransferase" evidence="4">
    <location>
        <begin position="5"/>
        <end position="59"/>
    </location>
</feature>
<dbReference type="SMART" id="SM01266">
    <property type="entry name" value="Mac"/>
    <property type="match status" value="1"/>
</dbReference>
<dbReference type="Pfam" id="PF14602">
    <property type="entry name" value="Hexapep_2"/>
    <property type="match status" value="1"/>
</dbReference>